<name>A0A0C3S546_PHLG1</name>
<dbReference type="Pfam" id="PF01368">
    <property type="entry name" value="DHH"/>
    <property type="match status" value="1"/>
</dbReference>
<feature type="region of interest" description="Disordered" evidence="1">
    <location>
        <begin position="1"/>
        <end position="36"/>
    </location>
</feature>
<feature type="region of interest" description="Disordered" evidence="1">
    <location>
        <begin position="416"/>
        <end position="451"/>
    </location>
</feature>
<dbReference type="AlphaFoldDB" id="A0A0C3S546"/>
<sequence>MPTSPTTPKLPAKKVGHDRASSKLVTATSSSTASSSAEWPASTKALNVAREFIKECARTSPSTLLVPDKDADGLTGTLIIYRTLVALGHDPTKLIVHFVGKGANPHREDERARLAAHHVQYAIIVDQGSRPGPVLVLGAKNLLVDHHLSDEFPEDTTVLSACKYEPVATSATLAYILCRPLHPSVVPGCDYLCAMGTLGDLGTSFQFRHPFPEEDMKVCFKKYTKKSINEAISLVNAPRRTSMFDVQSAWNALLYSTSPVDIVNPPRASKDQYAASQRLRKAREDTNAEVERCTHTAPTFSGDGKVALLRIESAAQVHPVIATRWAGHLKSPKLQIVMVANSGYTPGLVNFSCRIARCARGRANEPDIDIIALLKSYALREPGLSKAMGDDFARGHKQASGGIVRTEQFEKLWAVMAQSAPENGDEGGSPRKKRKKEHTQSNTLEGWVKRG</sequence>
<dbReference type="EMBL" id="KN840623">
    <property type="protein sequence ID" value="KIP03310.1"/>
    <property type="molecule type" value="Genomic_DNA"/>
</dbReference>
<dbReference type="Gene3D" id="3.90.1640.30">
    <property type="match status" value="1"/>
</dbReference>
<evidence type="ECO:0000259" key="2">
    <source>
        <dbReference type="Pfam" id="PF01368"/>
    </source>
</evidence>
<reference evidence="3 4" key="1">
    <citation type="journal article" date="2014" name="PLoS Genet.">
        <title>Analysis of the Phlebiopsis gigantea genome, transcriptome and secretome provides insight into its pioneer colonization strategies of wood.</title>
        <authorList>
            <person name="Hori C."/>
            <person name="Ishida T."/>
            <person name="Igarashi K."/>
            <person name="Samejima M."/>
            <person name="Suzuki H."/>
            <person name="Master E."/>
            <person name="Ferreira P."/>
            <person name="Ruiz-Duenas F.J."/>
            <person name="Held B."/>
            <person name="Canessa P."/>
            <person name="Larrondo L.F."/>
            <person name="Schmoll M."/>
            <person name="Druzhinina I.S."/>
            <person name="Kubicek C.P."/>
            <person name="Gaskell J.A."/>
            <person name="Kersten P."/>
            <person name="St John F."/>
            <person name="Glasner J."/>
            <person name="Sabat G."/>
            <person name="Splinter BonDurant S."/>
            <person name="Syed K."/>
            <person name="Yadav J."/>
            <person name="Mgbeahuruike A.C."/>
            <person name="Kovalchuk A."/>
            <person name="Asiegbu F.O."/>
            <person name="Lackner G."/>
            <person name="Hoffmeister D."/>
            <person name="Rencoret J."/>
            <person name="Gutierrez A."/>
            <person name="Sun H."/>
            <person name="Lindquist E."/>
            <person name="Barry K."/>
            <person name="Riley R."/>
            <person name="Grigoriev I.V."/>
            <person name="Henrissat B."/>
            <person name="Kues U."/>
            <person name="Berka R.M."/>
            <person name="Martinez A.T."/>
            <person name="Covert S.F."/>
            <person name="Blanchette R.A."/>
            <person name="Cullen D."/>
        </authorList>
    </citation>
    <scope>NUCLEOTIDE SEQUENCE [LARGE SCALE GENOMIC DNA]</scope>
    <source>
        <strain evidence="3 4">11061_1 CR5-6</strain>
    </source>
</reference>
<accession>A0A0C3S546</accession>
<feature type="compositionally biased region" description="Low complexity" evidence="1">
    <location>
        <begin position="22"/>
        <end position="36"/>
    </location>
</feature>
<dbReference type="HOGENOM" id="CLU_034130_1_0_1"/>
<dbReference type="OrthoDB" id="284473at2759"/>
<protein>
    <recommendedName>
        <fullName evidence="2">DDH domain-containing protein</fullName>
    </recommendedName>
</protein>
<keyword evidence="4" id="KW-1185">Reference proteome</keyword>
<dbReference type="InterPro" id="IPR001667">
    <property type="entry name" value="DDH_dom"/>
</dbReference>
<evidence type="ECO:0000313" key="3">
    <source>
        <dbReference type="EMBL" id="KIP03310.1"/>
    </source>
</evidence>
<dbReference type="SUPFAM" id="SSF64182">
    <property type="entry name" value="DHH phosphoesterases"/>
    <property type="match status" value="1"/>
</dbReference>
<dbReference type="InterPro" id="IPR051673">
    <property type="entry name" value="SSDNA_exonuclease_RecJ"/>
</dbReference>
<evidence type="ECO:0000313" key="4">
    <source>
        <dbReference type="Proteomes" id="UP000053257"/>
    </source>
</evidence>
<dbReference type="InterPro" id="IPR038763">
    <property type="entry name" value="DHH_sf"/>
</dbReference>
<feature type="domain" description="DDH" evidence="2">
    <location>
        <begin position="64"/>
        <end position="179"/>
    </location>
</feature>
<proteinExistence type="predicted"/>
<dbReference type="PANTHER" id="PTHR30255:SF2">
    <property type="entry name" value="SINGLE-STRANDED-DNA-SPECIFIC EXONUCLEASE RECJ"/>
    <property type="match status" value="1"/>
</dbReference>
<dbReference type="STRING" id="745531.A0A0C3S546"/>
<evidence type="ECO:0000256" key="1">
    <source>
        <dbReference type="SAM" id="MobiDB-lite"/>
    </source>
</evidence>
<dbReference type="PANTHER" id="PTHR30255">
    <property type="entry name" value="SINGLE-STRANDED-DNA-SPECIFIC EXONUCLEASE RECJ"/>
    <property type="match status" value="1"/>
</dbReference>
<organism evidence="3 4">
    <name type="scientific">Phlebiopsis gigantea (strain 11061_1 CR5-6)</name>
    <name type="common">White-rot fungus</name>
    <name type="synonym">Peniophora gigantea</name>
    <dbReference type="NCBI Taxonomy" id="745531"/>
    <lineage>
        <taxon>Eukaryota</taxon>
        <taxon>Fungi</taxon>
        <taxon>Dikarya</taxon>
        <taxon>Basidiomycota</taxon>
        <taxon>Agaricomycotina</taxon>
        <taxon>Agaricomycetes</taxon>
        <taxon>Polyporales</taxon>
        <taxon>Phanerochaetaceae</taxon>
        <taxon>Phlebiopsis</taxon>
    </lineage>
</organism>
<gene>
    <name evidence="3" type="ORF">PHLGIDRAFT_111054</name>
</gene>
<dbReference type="Proteomes" id="UP000053257">
    <property type="component" value="Unassembled WGS sequence"/>
</dbReference>